<dbReference type="AlphaFoldDB" id="A0A5N6NM29"/>
<evidence type="ECO:0000313" key="3">
    <source>
        <dbReference type="Proteomes" id="UP000326396"/>
    </source>
</evidence>
<protein>
    <submittedName>
        <fullName evidence="2">Uncharacterized protein</fullName>
    </submittedName>
</protein>
<evidence type="ECO:0000313" key="2">
    <source>
        <dbReference type="EMBL" id="KAD4889177.1"/>
    </source>
</evidence>
<name>A0A5N6NM29_9ASTR</name>
<reference evidence="2 3" key="1">
    <citation type="submission" date="2019-05" db="EMBL/GenBank/DDBJ databases">
        <title>Mikania micrantha, genome provides insights into the molecular mechanism of rapid growth.</title>
        <authorList>
            <person name="Liu B."/>
        </authorList>
    </citation>
    <scope>NUCLEOTIDE SEQUENCE [LARGE SCALE GENOMIC DNA]</scope>
    <source>
        <strain evidence="2">NLD-2019</strain>
        <tissue evidence="2">Leaf</tissue>
    </source>
</reference>
<keyword evidence="3" id="KW-1185">Reference proteome</keyword>
<gene>
    <name evidence="2" type="ORF">E3N88_21250</name>
</gene>
<accession>A0A5N6NM29</accession>
<sequence length="93" mass="9801">MTGVANGDGESGAEASSPSTHVDKAHHHSTSSRPASVITPLMLLNLTGRSQNGMEYGVTGATEEHRLILSTSFPTQVPSFFIIVLILLPDEPS</sequence>
<proteinExistence type="predicted"/>
<dbReference type="Proteomes" id="UP000326396">
    <property type="component" value="Linkage Group LG19"/>
</dbReference>
<comment type="caution">
    <text evidence="2">The sequence shown here is derived from an EMBL/GenBank/DDBJ whole genome shotgun (WGS) entry which is preliminary data.</text>
</comment>
<dbReference type="EMBL" id="SZYD01000011">
    <property type="protein sequence ID" value="KAD4889177.1"/>
    <property type="molecule type" value="Genomic_DNA"/>
</dbReference>
<feature type="region of interest" description="Disordered" evidence="1">
    <location>
        <begin position="1"/>
        <end position="36"/>
    </location>
</feature>
<organism evidence="2 3">
    <name type="scientific">Mikania micrantha</name>
    <name type="common">bitter vine</name>
    <dbReference type="NCBI Taxonomy" id="192012"/>
    <lineage>
        <taxon>Eukaryota</taxon>
        <taxon>Viridiplantae</taxon>
        <taxon>Streptophyta</taxon>
        <taxon>Embryophyta</taxon>
        <taxon>Tracheophyta</taxon>
        <taxon>Spermatophyta</taxon>
        <taxon>Magnoliopsida</taxon>
        <taxon>eudicotyledons</taxon>
        <taxon>Gunneridae</taxon>
        <taxon>Pentapetalae</taxon>
        <taxon>asterids</taxon>
        <taxon>campanulids</taxon>
        <taxon>Asterales</taxon>
        <taxon>Asteraceae</taxon>
        <taxon>Asteroideae</taxon>
        <taxon>Heliantheae alliance</taxon>
        <taxon>Eupatorieae</taxon>
        <taxon>Mikania</taxon>
    </lineage>
</organism>
<evidence type="ECO:0000256" key="1">
    <source>
        <dbReference type="SAM" id="MobiDB-lite"/>
    </source>
</evidence>